<reference evidence="1" key="1">
    <citation type="submission" date="2009-10" db="EMBL/GenBank/DDBJ databases">
        <title>Diversity of trophic interactions inside an arsenic-rich microbial ecosystem.</title>
        <authorList>
            <person name="Bertin P.N."/>
            <person name="Heinrich-Salmeron A."/>
            <person name="Pelletier E."/>
            <person name="Goulhen-Chollet F."/>
            <person name="Arsene-Ploetze F."/>
            <person name="Gallien S."/>
            <person name="Calteau A."/>
            <person name="Vallenet D."/>
            <person name="Casiot C."/>
            <person name="Chane-Woon-Ming B."/>
            <person name="Giloteaux L."/>
            <person name="Barakat M."/>
            <person name="Bonnefoy V."/>
            <person name="Bruneel O."/>
            <person name="Chandler M."/>
            <person name="Cleiss J."/>
            <person name="Duran R."/>
            <person name="Elbaz-Poulichet F."/>
            <person name="Fonknechten N."/>
            <person name="Lauga B."/>
            <person name="Mornico D."/>
            <person name="Ortet P."/>
            <person name="Schaeffer C."/>
            <person name="Siguier P."/>
            <person name="Alexander Thil Smith A."/>
            <person name="Van Dorsselaer A."/>
            <person name="Weissenbach J."/>
            <person name="Medigue C."/>
            <person name="Le Paslier D."/>
        </authorList>
    </citation>
    <scope>NUCLEOTIDE SEQUENCE</scope>
</reference>
<sequence>MNVSKMLVVRRAYRGQPLVVMVSNGRPWFDLKAVCQAVGVMDVEAEAARLDDKHVTCVETYGEDGSMSSRIIKCSVEGLDAILDRRQASDYKAWLIDVVMPAVHCAMQIVERVAQDAAALRVVVGGVDWFIDALDSGPGR</sequence>
<gene>
    <name evidence="1" type="ORF">CARN2_3829</name>
</gene>
<evidence type="ECO:0008006" key="2">
    <source>
        <dbReference type="Google" id="ProtNLM"/>
    </source>
</evidence>
<comment type="caution">
    <text evidence="1">The sequence shown here is derived from an EMBL/GenBank/DDBJ whole genome shotgun (WGS) entry which is preliminary data.</text>
</comment>
<accession>E6PTU5</accession>
<protein>
    <recommendedName>
        <fullName evidence="2">Bro-N domain-containing protein</fullName>
    </recommendedName>
</protein>
<dbReference type="EMBL" id="CABM01000051">
    <property type="protein sequence ID" value="CBH98352.1"/>
    <property type="molecule type" value="Genomic_DNA"/>
</dbReference>
<organism evidence="1">
    <name type="scientific">mine drainage metagenome</name>
    <dbReference type="NCBI Taxonomy" id="410659"/>
    <lineage>
        <taxon>unclassified sequences</taxon>
        <taxon>metagenomes</taxon>
        <taxon>ecological metagenomes</taxon>
    </lineage>
</organism>
<evidence type="ECO:0000313" key="1">
    <source>
        <dbReference type="EMBL" id="CBH98352.1"/>
    </source>
</evidence>
<dbReference type="AlphaFoldDB" id="E6PTU5"/>
<name>E6PTU5_9ZZZZ</name>
<proteinExistence type="predicted"/>